<sequence length="196" mass="23069">MDDIFFSNANHIDSFYDRTRRFVSPVGTDDWYGYLASCTSNQIQWKYPLLSRSLAYIRCMRFYYIDLIGLKGLQPYAPVRVLEQFGQAQVIPLRANMRVSEISFGPNFEVPRSREILHEWNNILTIDIGNGPEREIPEYQVWLQEDRNNMSPEGEQSFEDIGMMIWIRHSHLGTKVVTPEMWAQMETIMQYLDNAE</sequence>
<reference evidence="1 2" key="1">
    <citation type="journal article" date="2021" name="bioRxiv">
        <title>Chromosome-scale and haplotype-resolved genome assembly of a tetraploid potato cultivar.</title>
        <authorList>
            <person name="Sun H."/>
            <person name="Jiao W.-B."/>
            <person name="Krause K."/>
            <person name="Campoy J.A."/>
            <person name="Goel M."/>
            <person name="Folz-Donahue K."/>
            <person name="Kukat C."/>
            <person name="Huettel B."/>
            <person name="Schneeberger K."/>
        </authorList>
    </citation>
    <scope>NUCLEOTIDE SEQUENCE [LARGE SCALE GENOMIC DNA]</scope>
    <source>
        <strain evidence="1">SolTubOtavaFocal</strain>
        <tissue evidence="1">Leaves</tissue>
    </source>
</reference>
<keyword evidence="2" id="KW-1185">Reference proteome</keyword>
<dbReference type="EMBL" id="JAIVGD010000003">
    <property type="protein sequence ID" value="KAH0776562.1"/>
    <property type="molecule type" value="Genomic_DNA"/>
</dbReference>
<evidence type="ECO:0000313" key="2">
    <source>
        <dbReference type="Proteomes" id="UP000826656"/>
    </source>
</evidence>
<comment type="caution">
    <text evidence="1">The sequence shown here is derived from an EMBL/GenBank/DDBJ whole genome shotgun (WGS) entry which is preliminary data.</text>
</comment>
<accession>A0ABQ7W756</accession>
<organism evidence="1 2">
    <name type="scientific">Solanum tuberosum</name>
    <name type="common">Potato</name>
    <dbReference type="NCBI Taxonomy" id="4113"/>
    <lineage>
        <taxon>Eukaryota</taxon>
        <taxon>Viridiplantae</taxon>
        <taxon>Streptophyta</taxon>
        <taxon>Embryophyta</taxon>
        <taxon>Tracheophyta</taxon>
        <taxon>Spermatophyta</taxon>
        <taxon>Magnoliopsida</taxon>
        <taxon>eudicotyledons</taxon>
        <taxon>Gunneridae</taxon>
        <taxon>Pentapetalae</taxon>
        <taxon>asterids</taxon>
        <taxon>lamiids</taxon>
        <taxon>Solanales</taxon>
        <taxon>Solanaceae</taxon>
        <taxon>Solanoideae</taxon>
        <taxon>Solaneae</taxon>
        <taxon>Solanum</taxon>
    </lineage>
</organism>
<proteinExistence type="predicted"/>
<dbReference type="PANTHER" id="PTHR48200">
    <property type="entry name" value="PROTEIN, PUTATIVE-RELATED"/>
    <property type="match status" value="1"/>
</dbReference>
<protein>
    <submittedName>
        <fullName evidence="1">Uncharacterized protein</fullName>
    </submittedName>
</protein>
<evidence type="ECO:0000313" key="1">
    <source>
        <dbReference type="EMBL" id="KAH0776562.1"/>
    </source>
</evidence>
<dbReference type="PANTHER" id="PTHR48200:SF1">
    <property type="entry name" value="AMINOTRANSFERASE-LIKE PLANT MOBILE DOMAIN-CONTAINING PROTEIN"/>
    <property type="match status" value="1"/>
</dbReference>
<gene>
    <name evidence="1" type="ORF">KY290_007973</name>
</gene>
<dbReference type="Proteomes" id="UP000826656">
    <property type="component" value="Unassembled WGS sequence"/>
</dbReference>
<name>A0ABQ7W756_SOLTU</name>